<gene>
    <name evidence="5" type="ORF">SAMN05421742_10583</name>
</gene>
<dbReference type="Proteomes" id="UP000217076">
    <property type="component" value="Unassembled WGS sequence"/>
</dbReference>
<evidence type="ECO:0000256" key="3">
    <source>
        <dbReference type="ARBA" id="ARBA00022679"/>
    </source>
</evidence>
<dbReference type="GO" id="GO:0032259">
    <property type="term" value="P:methylation"/>
    <property type="evidence" value="ECO:0007669"/>
    <property type="project" value="UniProtKB-KW"/>
</dbReference>
<dbReference type="STRING" id="83401.SAMN05421742_10583"/>
<dbReference type="SUPFAM" id="SSF53335">
    <property type="entry name" value="S-adenosyl-L-methionine-dependent methyltransferases"/>
    <property type="match status" value="1"/>
</dbReference>
<dbReference type="CDD" id="cd02440">
    <property type="entry name" value="AdoMet_MTases"/>
    <property type="match status" value="1"/>
</dbReference>
<dbReference type="GO" id="GO:0008757">
    <property type="term" value="F:S-adenosylmethionine-dependent methyltransferase activity"/>
    <property type="evidence" value="ECO:0007669"/>
    <property type="project" value="InterPro"/>
</dbReference>
<dbReference type="RefSeq" id="WP_176787749.1">
    <property type="nucleotide sequence ID" value="NZ_FNCV01000005.1"/>
</dbReference>
<feature type="domain" description="Methyltransferase type 11" evidence="4">
    <location>
        <begin position="28"/>
        <end position="123"/>
    </location>
</feature>
<dbReference type="PANTHER" id="PTHR44942:SF4">
    <property type="entry name" value="METHYLTRANSFERASE TYPE 11 DOMAIN-CONTAINING PROTEIN"/>
    <property type="match status" value="1"/>
</dbReference>
<organism evidence="5 6">
    <name type="scientific">Roseospirillum parvum</name>
    <dbReference type="NCBI Taxonomy" id="83401"/>
    <lineage>
        <taxon>Bacteria</taxon>
        <taxon>Pseudomonadati</taxon>
        <taxon>Pseudomonadota</taxon>
        <taxon>Alphaproteobacteria</taxon>
        <taxon>Rhodospirillales</taxon>
        <taxon>Rhodospirillaceae</taxon>
        <taxon>Roseospirillum</taxon>
    </lineage>
</organism>
<evidence type="ECO:0000256" key="1">
    <source>
        <dbReference type="ARBA" id="ARBA00008361"/>
    </source>
</evidence>
<dbReference type="InterPro" id="IPR029063">
    <property type="entry name" value="SAM-dependent_MTases_sf"/>
</dbReference>
<dbReference type="Gene3D" id="3.40.50.150">
    <property type="entry name" value="Vaccinia Virus protein VP39"/>
    <property type="match status" value="1"/>
</dbReference>
<reference evidence="6" key="1">
    <citation type="submission" date="2016-10" db="EMBL/GenBank/DDBJ databases">
        <authorList>
            <person name="Varghese N."/>
            <person name="Submissions S."/>
        </authorList>
    </citation>
    <scope>NUCLEOTIDE SEQUENCE [LARGE SCALE GENOMIC DNA]</scope>
    <source>
        <strain evidence="6">930I</strain>
    </source>
</reference>
<evidence type="ECO:0000313" key="6">
    <source>
        <dbReference type="Proteomes" id="UP000217076"/>
    </source>
</evidence>
<dbReference type="Pfam" id="PF08241">
    <property type="entry name" value="Methyltransf_11"/>
    <property type="match status" value="1"/>
</dbReference>
<evidence type="ECO:0000256" key="2">
    <source>
        <dbReference type="ARBA" id="ARBA00022603"/>
    </source>
</evidence>
<dbReference type="AlphaFoldDB" id="A0A1G8AT88"/>
<protein>
    <recommendedName>
        <fullName evidence="4">Methyltransferase type 11 domain-containing protein</fullName>
    </recommendedName>
</protein>
<sequence>MSADAPLPRRKNSDVLHEMLDLDGAQVLDVGCGAGHLSRLMSRHGARVIGLEVSDRQLERAAQYDTVGTETYLKAPAEALPVDAASQDVVVFFNSLHHVAPKAMDAALAEAARALRPDGRLFVCEPMAEGACYELNRPIDDEAEVRALARQALDRLGAPSWRLLSRRQYLHSVRYKDYPTYRTDMTGIDAGRAATFERLGSDQETAFQRLGRVDPEDGSHHFDQPMEVHLFARLGAPGTK</sequence>
<dbReference type="InterPro" id="IPR013216">
    <property type="entry name" value="Methyltransf_11"/>
</dbReference>
<evidence type="ECO:0000259" key="4">
    <source>
        <dbReference type="Pfam" id="PF08241"/>
    </source>
</evidence>
<keyword evidence="6" id="KW-1185">Reference proteome</keyword>
<dbReference type="EMBL" id="FNCV01000005">
    <property type="protein sequence ID" value="SDH23530.1"/>
    <property type="molecule type" value="Genomic_DNA"/>
</dbReference>
<keyword evidence="2" id="KW-0489">Methyltransferase</keyword>
<comment type="similarity">
    <text evidence="1">Belongs to the methyltransferase superfamily.</text>
</comment>
<evidence type="ECO:0000313" key="5">
    <source>
        <dbReference type="EMBL" id="SDH23530.1"/>
    </source>
</evidence>
<accession>A0A1G8AT88</accession>
<name>A0A1G8AT88_9PROT</name>
<dbReference type="InterPro" id="IPR051052">
    <property type="entry name" value="Diverse_substrate_MTase"/>
</dbReference>
<keyword evidence="3" id="KW-0808">Transferase</keyword>
<proteinExistence type="inferred from homology"/>
<dbReference type="PANTHER" id="PTHR44942">
    <property type="entry name" value="METHYLTRANSF_11 DOMAIN-CONTAINING PROTEIN"/>
    <property type="match status" value="1"/>
</dbReference>